<comment type="caution">
    <text evidence="1">The sequence shown here is derived from an EMBL/GenBank/DDBJ whole genome shotgun (WGS) entry which is preliminary data.</text>
</comment>
<dbReference type="Gene3D" id="3.30.70.100">
    <property type="match status" value="1"/>
</dbReference>
<keyword evidence="2" id="KW-1185">Reference proteome</keyword>
<evidence type="ECO:0008006" key="3">
    <source>
        <dbReference type="Google" id="ProtNLM"/>
    </source>
</evidence>
<dbReference type="Proteomes" id="UP000256645">
    <property type="component" value="Unassembled WGS sequence"/>
</dbReference>
<dbReference type="AlphaFoldDB" id="A0A3D8QAN5"/>
<dbReference type="EMBL" id="PDLM01000017">
    <property type="protein sequence ID" value="RDW58905.1"/>
    <property type="molecule type" value="Genomic_DNA"/>
</dbReference>
<reference evidence="1 2" key="1">
    <citation type="journal article" date="2018" name="IMA Fungus">
        <title>IMA Genome-F 9: Draft genome sequence of Annulohypoxylon stygium, Aspergillus mulundensis, Berkeleyomyces basicola (syn. Thielaviopsis basicola), Ceratocystis smalleyi, two Cercospora beticola strains, Coleophoma cylindrospora, Fusarium fracticaudum, Phialophora cf. hyalina, and Morchella septimelata.</title>
        <authorList>
            <person name="Wingfield B.D."/>
            <person name="Bills G.F."/>
            <person name="Dong Y."/>
            <person name="Huang W."/>
            <person name="Nel W.J."/>
            <person name="Swalarsk-Parry B.S."/>
            <person name="Vaghefi N."/>
            <person name="Wilken P.M."/>
            <person name="An Z."/>
            <person name="de Beer Z.W."/>
            <person name="De Vos L."/>
            <person name="Chen L."/>
            <person name="Duong T.A."/>
            <person name="Gao Y."/>
            <person name="Hammerbacher A."/>
            <person name="Kikkert J.R."/>
            <person name="Li Y."/>
            <person name="Li H."/>
            <person name="Li K."/>
            <person name="Li Q."/>
            <person name="Liu X."/>
            <person name="Ma X."/>
            <person name="Naidoo K."/>
            <person name="Pethybridge S.J."/>
            <person name="Sun J."/>
            <person name="Steenkamp E.T."/>
            <person name="van der Nest M.A."/>
            <person name="van Wyk S."/>
            <person name="Wingfield M.J."/>
            <person name="Xiong C."/>
            <person name="Yue Q."/>
            <person name="Zhang X."/>
        </authorList>
    </citation>
    <scope>NUCLEOTIDE SEQUENCE [LARGE SCALE GENOMIC DNA]</scope>
    <source>
        <strain evidence="1 2">BP6252</strain>
    </source>
</reference>
<name>A0A3D8QAN5_9HELO</name>
<organism evidence="1 2">
    <name type="scientific">Coleophoma cylindrospora</name>
    <dbReference type="NCBI Taxonomy" id="1849047"/>
    <lineage>
        <taxon>Eukaryota</taxon>
        <taxon>Fungi</taxon>
        <taxon>Dikarya</taxon>
        <taxon>Ascomycota</taxon>
        <taxon>Pezizomycotina</taxon>
        <taxon>Leotiomycetes</taxon>
        <taxon>Helotiales</taxon>
        <taxon>Dermateaceae</taxon>
        <taxon>Coleophoma</taxon>
    </lineage>
</organism>
<dbReference type="OrthoDB" id="4892971at2759"/>
<dbReference type="PANTHER" id="PTHR40260">
    <property type="entry name" value="BLR8190 PROTEIN"/>
    <property type="match status" value="1"/>
</dbReference>
<dbReference type="PANTHER" id="PTHR40260:SF2">
    <property type="entry name" value="BLR8190 PROTEIN"/>
    <property type="match status" value="1"/>
</dbReference>
<proteinExistence type="predicted"/>
<gene>
    <name evidence="1" type="ORF">BP6252_13381</name>
</gene>
<dbReference type="STRING" id="1849047.A0A3D8QAN5"/>
<evidence type="ECO:0000313" key="2">
    <source>
        <dbReference type="Proteomes" id="UP000256645"/>
    </source>
</evidence>
<sequence length="107" mass="12263">MTFTVTILYPNKEDTIFNMKHYLDVHMPLAEKMWKPAGLLEWKLVEYSTGPDEKKPTFCVSNTMLWKDSASYYAASARDKSVEIFDDLVNVCNYEPIFLGGNVVSRG</sequence>
<accession>A0A3D8QAN5</accession>
<protein>
    <recommendedName>
        <fullName evidence="3">EthD domain-containing protein</fullName>
    </recommendedName>
</protein>
<dbReference type="SUPFAM" id="SSF54909">
    <property type="entry name" value="Dimeric alpha+beta barrel"/>
    <property type="match status" value="1"/>
</dbReference>
<evidence type="ECO:0000313" key="1">
    <source>
        <dbReference type="EMBL" id="RDW58905.1"/>
    </source>
</evidence>
<dbReference type="InterPro" id="IPR011008">
    <property type="entry name" value="Dimeric_a/b-barrel"/>
</dbReference>